<dbReference type="PRINTS" id="PR00411">
    <property type="entry name" value="PNDRDTASEI"/>
</dbReference>
<dbReference type="Proteomes" id="UP001500839">
    <property type="component" value="Unassembled WGS sequence"/>
</dbReference>
<evidence type="ECO:0000313" key="6">
    <source>
        <dbReference type="EMBL" id="GAA4810363.1"/>
    </source>
</evidence>
<keyword evidence="7" id="KW-1185">Reference proteome</keyword>
<name>A0ABP9CFW3_9ACTN</name>
<evidence type="ECO:0000256" key="5">
    <source>
        <dbReference type="SAM" id="MobiDB-lite"/>
    </source>
</evidence>
<evidence type="ECO:0000256" key="4">
    <source>
        <dbReference type="ARBA" id="ARBA00023002"/>
    </source>
</evidence>
<evidence type="ECO:0000256" key="1">
    <source>
        <dbReference type="ARBA" id="ARBA00010139"/>
    </source>
</evidence>
<sequence length="525" mass="57084">MSGAGADVTKDAGSRVTGVRGSSGAEAYGFAIIGAGLGGLAAAMELARSGRTDFVILERAAGAGGVWRDNTYPGAACDVPSPYYSFSYAPEPGWPRRYSRQPDIFAYIRRLVGEYGLLPRIRFGAEVTAARFDAQSARWDITLGDGEVVRARFLVPAVGQLSTPALPRIPGIDSFSGSAFHSARWRHDVDLTGKRVAVIGTGASAVQFIPHVQAAATHLTVFQRSAPYLLPRLDRVYSARHRRLFRAVPATLAAERLFWWCFAELWTLQMKGNRVVSAAFRAWSALHRWRGVRDAGLREVLTPDYPMGCKRVLFSSDYYPAVSQPDVTVETDAVAEVTSDGITTASGTRHRADVLIFGTGFRAQEFCTALDIRGAGGEALAERWADGARAYLGIAVPGFPNLLMMYGPNTNLGSGSILFMLERQAVYIRRLAELADAAGADAVDVRADVDDRFDADVQRQLAHSAWTGCDSWYVAASGRISSNWPDTVSAYRRITSRVSLDDYVLLKAGQPRNASGRSRLDSRII</sequence>
<dbReference type="SUPFAM" id="SSF51905">
    <property type="entry name" value="FAD/NAD(P)-binding domain"/>
    <property type="match status" value="2"/>
</dbReference>
<evidence type="ECO:0000256" key="3">
    <source>
        <dbReference type="ARBA" id="ARBA00022827"/>
    </source>
</evidence>
<evidence type="ECO:0000313" key="7">
    <source>
        <dbReference type="Proteomes" id="UP001500839"/>
    </source>
</evidence>
<dbReference type="InterPro" id="IPR051209">
    <property type="entry name" value="FAD-bind_Monooxygenase_sf"/>
</dbReference>
<dbReference type="PANTHER" id="PTHR42877">
    <property type="entry name" value="L-ORNITHINE N(5)-MONOOXYGENASE-RELATED"/>
    <property type="match status" value="1"/>
</dbReference>
<dbReference type="InterPro" id="IPR036188">
    <property type="entry name" value="FAD/NAD-bd_sf"/>
</dbReference>
<dbReference type="Gene3D" id="3.50.50.60">
    <property type="entry name" value="FAD/NAD(P)-binding domain"/>
    <property type="match status" value="2"/>
</dbReference>
<organism evidence="6 7">
    <name type="scientific">Tomitella cavernea</name>
    <dbReference type="NCBI Taxonomy" id="1387982"/>
    <lineage>
        <taxon>Bacteria</taxon>
        <taxon>Bacillati</taxon>
        <taxon>Actinomycetota</taxon>
        <taxon>Actinomycetes</taxon>
        <taxon>Mycobacteriales</taxon>
        <taxon>Tomitella</taxon>
    </lineage>
</organism>
<gene>
    <name evidence="6" type="ORF">GCM10023353_13310</name>
</gene>
<reference evidence="7" key="1">
    <citation type="journal article" date="2019" name="Int. J. Syst. Evol. Microbiol.">
        <title>The Global Catalogue of Microorganisms (GCM) 10K type strain sequencing project: providing services to taxonomists for standard genome sequencing and annotation.</title>
        <authorList>
            <consortium name="The Broad Institute Genomics Platform"/>
            <consortium name="The Broad Institute Genome Sequencing Center for Infectious Disease"/>
            <person name="Wu L."/>
            <person name="Ma J."/>
        </authorList>
    </citation>
    <scope>NUCLEOTIDE SEQUENCE [LARGE SCALE GENOMIC DNA]</scope>
    <source>
        <strain evidence="7">JCM 18542</strain>
    </source>
</reference>
<proteinExistence type="inferred from homology"/>
<keyword evidence="2" id="KW-0285">Flavoprotein</keyword>
<dbReference type="EMBL" id="BAABKQ010000001">
    <property type="protein sequence ID" value="GAA4810363.1"/>
    <property type="molecule type" value="Genomic_DNA"/>
</dbReference>
<dbReference type="InterPro" id="IPR020946">
    <property type="entry name" value="Flavin_mOase-like"/>
</dbReference>
<dbReference type="PANTHER" id="PTHR42877:SF4">
    <property type="entry name" value="FAD_NAD(P)-BINDING DOMAIN-CONTAINING PROTEIN-RELATED"/>
    <property type="match status" value="1"/>
</dbReference>
<keyword evidence="3" id="KW-0274">FAD</keyword>
<protein>
    <submittedName>
        <fullName evidence="6">NAD(P)/FAD-dependent oxidoreductase</fullName>
    </submittedName>
</protein>
<dbReference type="Pfam" id="PF00743">
    <property type="entry name" value="FMO-like"/>
    <property type="match status" value="1"/>
</dbReference>
<keyword evidence="4" id="KW-0560">Oxidoreductase</keyword>
<evidence type="ECO:0000256" key="2">
    <source>
        <dbReference type="ARBA" id="ARBA00022630"/>
    </source>
</evidence>
<comment type="caution">
    <text evidence="6">The sequence shown here is derived from an EMBL/GenBank/DDBJ whole genome shotgun (WGS) entry which is preliminary data.</text>
</comment>
<comment type="similarity">
    <text evidence="1">Belongs to the FAD-binding monooxygenase family.</text>
</comment>
<feature type="region of interest" description="Disordered" evidence="5">
    <location>
        <begin position="1"/>
        <end position="21"/>
    </location>
</feature>
<accession>A0ABP9CFW3</accession>